<dbReference type="PROSITE" id="PS00380">
    <property type="entry name" value="RHODANESE_1"/>
    <property type="match status" value="1"/>
</dbReference>
<dbReference type="FunFam" id="3.40.250.10:FF:000008">
    <property type="entry name" value="Sulfurtransferase"/>
    <property type="match status" value="1"/>
</dbReference>
<keyword evidence="5" id="KW-0694">RNA-binding</keyword>
<accession>A0A6P3J604</accession>
<keyword evidence="3 8" id="KW-0808">Transferase</keyword>
<evidence type="ECO:0000313" key="12">
    <source>
        <dbReference type="RefSeq" id="XP_010858855.1"/>
    </source>
</evidence>
<dbReference type="Pfam" id="PF00581">
    <property type="entry name" value="Rhodanese"/>
    <property type="match status" value="2"/>
</dbReference>
<feature type="domain" description="Rhodanese" evidence="10">
    <location>
        <begin position="327"/>
        <end position="442"/>
    </location>
</feature>
<evidence type="ECO:0000256" key="3">
    <source>
        <dbReference type="ARBA" id="ARBA00022679"/>
    </source>
</evidence>
<dbReference type="PANTHER" id="PTHR11364">
    <property type="entry name" value="THIOSULFATE SULFERTANSFERASE"/>
    <property type="match status" value="1"/>
</dbReference>
<feature type="domain" description="Rhodanese" evidence="10">
    <location>
        <begin position="179"/>
        <end position="297"/>
    </location>
</feature>
<dbReference type="SMART" id="SM00450">
    <property type="entry name" value="RHOD"/>
    <property type="match status" value="2"/>
</dbReference>
<dbReference type="AlphaFoldDB" id="A0A6P3J604"/>
<feature type="region of interest" description="Disordered" evidence="9">
    <location>
        <begin position="1"/>
        <end position="96"/>
    </location>
</feature>
<evidence type="ECO:0000313" key="11">
    <source>
        <dbReference type="Proteomes" id="UP000515208"/>
    </source>
</evidence>
<dbReference type="RefSeq" id="XP_010858855.1">
    <property type="nucleotide sequence ID" value="XM_010860553.1"/>
</dbReference>
<dbReference type="OrthoDB" id="270167at2759"/>
<dbReference type="Gene3D" id="3.40.250.10">
    <property type="entry name" value="Rhodanese-like domain"/>
    <property type="match status" value="2"/>
</dbReference>
<evidence type="ECO:0000256" key="7">
    <source>
        <dbReference type="ARBA" id="ARBA00047549"/>
    </source>
</evidence>
<dbReference type="InterPro" id="IPR001763">
    <property type="entry name" value="Rhodanese-like_dom"/>
</dbReference>
<dbReference type="InterPro" id="IPR045078">
    <property type="entry name" value="TST/MPST-like"/>
</dbReference>
<evidence type="ECO:0000259" key="10">
    <source>
        <dbReference type="PROSITE" id="PS50206"/>
    </source>
</evidence>
<dbReference type="PROSITE" id="PS50206">
    <property type="entry name" value="RHODANESE_3"/>
    <property type="match status" value="2"/>
</dbReference>
<evidence type="ECO:0000256" key="6">
    <source>
        <dbReference type="ARBA" id="ARBA00023128"/>
    </source>
</evidence>
<dbReference type="CDD" id="cd01445">
    <property type="entry name" value="TST_Repeats"/>
    <property type="match status" value="1"/>
</dbReference>
<comment type="catalytic activity">
    <reaction evidence="7">
        <text>thiosulfate + hydrogen cyanide = thiocyanate + sulfite + 2 H(+)</text>
        <dbReference type="Rhea" id="RHEA:16881"/>
        <dbReference type="ChEBI" id="CHEBI:15378"/>
        <dbReference type="ChEBI" id="CHEBI:17359"/>
        <dbReference type="ChEBI" id="CHEBI:18022"/>
        <dbReference type="ChEBI" id="CHEBI:18407"/>
        <dbReference type="ChEBI" id="CHEBI:33542"/>
        <dbReference type="EC" id="2.8.1.1"/>
    </reaction>
</comment>
<dbReference type="GO" id="GO:0005759">
    <property type="term" value="C:mitochondrial matrix"/>
    <property type="evidence" value="ECO:0007669"/>
    <property type="project" value="UniProtKB-SubCell"/>
</dbReference>
<evidence type="ECO:0000256" key="1">
    <source>
        <dbReference type="ARBA" id="ARBA00004305"/>
    </source>
</evidence>
<comment type="subcellular location">
    <subcellularLocation>
        <location evidence="1">Mitochondrion matrix</location>
    </subcellularLocation>
</comment>
<dbReference type="CTD" id="7263"/>
<evidence type="ECO:0000256" key="8">
    <source>
        <dbReference type="RuleBase" id="RU000507"/>
    </source>
</evidence>
<keyword evidence="11" id="KW-1185">Reference proteome</keyword>
<name>A0A6P3J604_BISBB</name>
<proteinExistence type="predicted"/>
<evidence type="ECO:0000256" key="9">
    <source>
        <dbReference type="SAM" id="MobiDB-lite"/>
    </source>
</evidence>
<protein>
    <recommendedName>
        <fullName evidence="8">Sulfurtransferase</fullName>
    </recommendedName>
</protein>
<keyword evidence="6" id="KW-0496">Mitochondrion</keyword>
<evidence type="ECO:0000256" key="4">
    <source>
        <dbReference type="ARBA" id="ARBA00022737"/>
    </source>
</evidence>
<dbReference type="SUPFAM" id="SSF52821">
    <property type="entry name" value="Rhodanese/Cell cycle control phosphatase"/>
    <property type="match status" value="2"/>
</dbReference>
<dbReference type="KEGG" id="bbis:105003410"/>
<organism evidence="11 12">
    <name type="scientific">Bison bison bison</name>
    <name type="common">North American plains bison</name>
    <dbReference type="NCBI Taxonomy" id="43346"/>
    <lineage>
        <taxon>Eukaryota</taxon>
        <taxon>Metazoa</taxon>
        <taxon>Chordata</taxon>
        <taxon>Craniata</taxon>
        <taxon>Vertebrata</taxon>
        <taxon>Euteleostomi</taxon>
        <taxon>Mammalia</taxon>
        <taxon>Eutheria</taxon>
        <taxon>Laurasiatheria</taxon>
        <taxon>Artiodactyla</taxon>
        <taxon>Ruminantia</taxon>
        <taxon>Pecora</taxon>
        <taxon>Bovidae</taxon>
        <taxon>Bovinae</taxon>
        <taxon>Bison</taxon>
    </lineage>
</organism>
<feature type="compositionally biased region" description="Low complexity" evidence="9">
    <location>
        <begin position="66"/>
        <end position="75"/>
    </location>
</feature>
<evidence type="ECO:0000256" key="2">
    <source>
        <dbReference type="ARBA" id="ARBA00011245"/>
    </source>
</evidence>
<dbReference type="GeneID" id="105003410"/>
<dbReference type="InterPro" id="IPR001307">
    <property type="entry name" value="Thiosulphate_STrfase_CS"/>
</dbReference>
<comment type="subunit">
    <text evidence="2">Monomer.</text>
</comment>
<dbReference type="FunFam" id="3.40.250.10:FF:000001">
    <property type="entry name" value="Sulfurtransferase"/>
    <property type="match status" value="1"/>
</dbReference>
<gene>
    <name evidence="12" type="primary">TST</name>
</gene>
<dbReference type="InterPro" id="IPR036873">
    <property type="entry name" value="Rhodanese-like_dom_sf"/>
</dbReference>
<evidence type="ECO:0000256" key="5">
    <source>
        <dbReference type="ARBA" id="ARBA00022884"/>
    </source>
</evidence>
<sequence>MTSRREPPPRALSNTLPPPIANLLRAKGRSPRHSPPPGPLGASAAGTFHWPGLGGKPAPPSPAPRSPAWRPVSSPDPRGFERRRKLGDWPGAGAVRGRSAWSGRRRVIPPAGGRAMVWAGWEVAGSGFEPANSSSWQWQAPGRRRGRVTRRADTMVHQVLYRALVSTKWLAESVRAGKVGPGLRVLDASWYSPGTREARKEYLERHVPGASFFDIEECRDKASPYEVMLPSEAGFADYVGSLGISNDTHVVVYDGDDLGSFYAPRVWWMFRVFGHRTVSVLNGGFRNWLKEGHPVTSEPSRPEPAIFKATLNRSLLKTYEQVLENLESKRFQLVDSRAQGRYLGTQPEPDAVGLDSGHIRGSVNMPFMNFLTEDGFEKSPEELRAMFEAKKVDLTKPLIATCRKGVTACHIALAAYLCGKPDVAIYDGSWFEWFHRAPPETRVSQGKGGKA</sequence>
<dbReference type="PROSITE" id="PS00683">
    <property type="entry name" value="RHODANESE_2"/>
    <property type="match status" value="1"/>
</dbReference>
<dbReference type="GO" id="GO:0004792">
    <property type="term" value="F:thiosulfate-cyanide sulfurtransferase activity"/>
    <property type="evidence" value="ECO:0007669"/>
    <property type="project" value="UniProtKB-EC"/>
</dbReference>
<dbReference type="Proteomes" id="UP000515208">
    <property type="component" value="Unplaced"/>
</dbReference>
<dbReference type="GO" id="GO:0003723">
    <property type="term" value="F:RNA binding"/>
    <property type="evidence" value="ECO:0007669"/>
    <property type="project" value="UniProtKB-KW"/>
</dbReference>
<reference evidence="12" key="1">
    <citation type="submission" date="2025-08" db="UniProtKB">
        <authorList>
            <consortium name="RefSeq"/>
        </authorList>
    </citation>
    <scope>IDENTIFICATION</scope>
    <source>
        <tissue evidence="12">Blood</tissue>
    </source>
</reference>
<keyword evidence="4" id="KW-0677">Repeat</keyword>
<dbReference type="PANTHER" id="PTHR11364:SF6">
    <property type="entry name" value="THIOSULFATE SULFURTRANSFERASE"/>
    <property type="match status" value="1"/>
</dbReference>